<dbReference type="InterPro" id="IPR018236">
    <property type="entry name" value="SAICAR_synthetase_CS"/>
</dbReference>
<dbReference type="AlphaFoldDB" id="V7HZJ9"/>
<dbReference type="Pfam" id="PF01259">
    <property type="entry name" value="SAICAR_synt"/>
    <property type="match status" value="1"/>
</dbReference>
<dbReference type="GO" id="GO:0004639">
    <property type="term" value="F:phosphoribosylaminoimidazolesuccinocarboxamide synthase activity"/>
    <property type="evidence" value="ECO:0007669"/>
    <property type="project" value="UniProtKB-UniRule"/>
</dbReference>
<feature type="domain" description="SAICAR synthetase/ADE2 N-terminal" evidence="12">
    <location>
        <begin position="5"/>
        <end position="230"/>
    </location>
</feature>
<comment type="pathway">
    <text evidence="1 11">Purine metabolism; IMP biosynthesis via de novo pathway; 5-amino-1-(5-phospho-D-ribosyl)imidazole-4-carboxamide from 5-amino-1-(5-phospho-D-ribosyl)imidazole-4-carboxylate: step 1/2.</text>
</comment>
<dbReference type="PATRIC" id="fig|1392007.3.peg.762"/>
<evidence type="ECO:0000256" key="3">
    <source>
        <dbReference type="ARBA" id="ARBA00012217"/>
    </source>
</evidence>
<dbReference type="InterPro" id="IPR001636">
    <property type="entry name" value="SAICAR_synth"/>
</dbReference>
<dbReference type="PANTHER" id="PTHR43599:SF3">
    <property type="entry name" value="SI:DKEY-6E2.2"/>
    <property type="match status" value="1"/>
</dbReference>
<dbReference type="HAMAP" id="MF_00137">
    <property type="entry name" value="SAICAR_synth"/>
    <property type="match status" value="1"/>
</dbReference>
<dbReference type="PANTHER" id="PTHR43599">
    <property type="entry name" value="MULTIFUNCTIONAL PROTEIN ADE2"/>
    <property type="match status" value="1"/>
</dbReference>
<evidence type="ECO:0000256" key="5">
    <source>
        <dbReference type="ARBA" id="ARBA00022598"/>
    </source>
</evidence>
<proteinExistence type="inferred from homology"/>
<evidence type="ECO:0000256" key="2">
    <source>
        <dbReference type="ARBA" id="ARBA00010190"/>
    </source>
</evidence>
<keyword evidence="8 11" id="KW-0067">ATP-binding</keyword>
<keyword evidence="6 11" id="KW-0547">Nucleotide-binding</keyword>
<dbReference type="Proteomes" id="UP000018559">
    <property type="component" value="Unassembled WGS sequence"/>
</dbReference>
<gene>
    <name evidence="11" type="primary">purC</name>
    <name evidence="13" type="ORF">LEQ_2109c</name>
</gene>
<evidence type="ECO:0000256" key="8">
    <source>
        <dbReference type="ARBA" id="ARBA00022840"/>
    </source>
</evidence>
<dbReference type="UniPathway" id="UPA00074">
    <property type="reaction ID" value="UER00131"/>
</dbReference>
<evidence type="ECO:0000256" key="7">
    <source>
        <dbReference type="ARBA" id="ARBA00022755"/>
    </source>
</evidence>
<dbReference type="InterPro" id="IPR033934">
    <property type="entry name" value="SAICAR_synt_PurC"/>
</dbReference>
<dbReference type="GO" id="GO:0005524">
    <property type="term" value="F:ATP binding"/>
    <property type="evidence" value="ECO:0007669"/>
    <property type="project" value="UniProtKB-KW"/>
</dbReference>
<dbReference type="FunFam" id="3.30.470.20:FF:000006">
    <property type="entry name" value="Phosphoribosylaminoimidazole-succinocarboxamide synthase"/>
    <property type="match status" value="1"/>
</dbReference>
<evidence type="ECO:0000313" key="13">
    <source>
        <dbReference type="EMBL" id="ETA74436.1"/>
    </source>
</evidence>
<evidence type="ECO:0000256" key="9">
    <source>
        <dbReference type="ARBA" id="ARBA00030409"/>
    </source>
</evidence>
<evidence type="ECO:0000256" key="4">
    <source>
        <dbReference type="ARBA" id="ARBA00016460"/>
    </source>
</evidence>
<dbReference type="InterPro" id="IPR050089">
    <property type="entry name" value="SAICAR_synthetase"/>
</dbReference>
<dbReference type="RefSeq" id="WP_023859367.1">
    <property type="nucleotide sequence ID" value="NZ_AWWH01000073.1"/>
</dbReference>
<dbReference type="EMBL" id="AWWH01000073">
    <property type="protein sequence ID" value="ETA74436.1"/>
    <property type="molecule type" value="Genomic_DNA"/>
</dbReference>
<dbReference type="GO" id="GO:0006189">
    <property type="term" value="P:'de novo' IMP biosynthetic process"/>
    <property type="evidence" value="ECO:0007669"/>
    <property type="project" value="UniProtKB-UniRule"/>
</dbReference>
<organism evidence="13 14">
    <name type="scientific">Ligilactobacillus equi DPC 6820</name>
    <dbReference type="NCBI Taxonomy" id="1392007"/>
    <lineage>
        <taxon>Bacteria</taxon>
        <taxon>Bacillati</taxon>
        <taxon>Bacillota</taxon>
        <taxon>Bacilli</taxon>
        <taxon>Lactobacillales</taxon>
        <taxon>Lactobacillaceae</taxon>
        <taxon>Ligilactobacillus</taxon>
    </lineage>
</organism>
<dbReference type="Gene3D" id="3.30.200.20">
    <property type="entry name" value="Phosphorylase Kinase, domain 1"/>
    <property type="match status" value="1"/>
</dbReference>
<evidence type="ECO:0000259" key="12">
    <source>
        <dbReference type="Pfam" id="PF01259"/>
    </source>
</evidence>
<name>V7HZJ9_9LACO</name>
<dbReference type="CDD" id="cd01415">
    <property type="entry name" value="SAICAR_synt_PurC"/>
    <property type="match status" value="1"/>
</dbReference>
<comment type="catalytic activity">
    <reaction evidence="10 11">
        <text>5-amino-1-(5-phospho-D-ribosyl)imidazole-4-carboxylate + L-aspartate + ATP = (2S)-2-[5-amino-1-(5-phospho-beta-D-ribosyl)imidazole-4-carboxamido]succinate + ADP + phosphate + 2 H(+)</text>
        <dbReference type="Rhea" id="RHEA:22628"/>
        <dbReference type="ChEBI" id="CHEBI:15378"/>
        <dbReference type="ChEBI" id="CHEBI:29991"/>
        <dbReference type="ChEBI" id="CHEBI:30616"/>
        <dbReference type="ChEBI" id="CHEBI:43474"/>
        <dbReference type="ChEBI" id="CHEBI:58443"/>
        <dbReference type="ChEBI" id="CHEBI:77657"/>
        <dbReference type="ChEBI" id="CHEBI:456216"/>
        <dbReference type="EC" id="6.3.2.6"/>
    </reaction>
</comment>
<reference evidence="13 14" key="1">
    <citation type="journal article" date="2014" name="Genome Announc.">
        <title>The Genome of the Predominant Equine Lactobacillus Species, Lactobacillus equi, Is Reflective of Its Lifestyle Adaptations to an Herbivorous Host.</title>
        <authorList>
            <person name="O'Donnell M.M."/>
            <person name="Harris H.M."/>
            <person name="O'Toole P.W."/>
            <person name="Ross R.P."/>
        </authorList>
    </citation>
    <scope>NUCLEOTIDE SEQUENCE [LARGE SCALE GENOMIC DNA]</scope>
    <source>
        <strain evidence="13 14">DPC 6820</strain>
    </source>
</reference>
<accession>V7HZJ9</accession>
<dbReference type="InterPro" id="IPR028923">
    <property type="entry name" value="SAICAR_synt/ADE2_N"/>
</dbReference>
<keyword evidence="7 11" id="KW-0658">Purine biosynthesis</keyword>
<evidence type="ECO:0000313" key="14">
    <source>
        <dbReference type="Proteomes" id="UP000018559"/>
    </source>
</evidence>
<evidence type="ECO:0000256" key="1">
    <source>
        <dbReference type="ARBA" id="ARBA00004672"/>
    </source>
</evidence>
<dbReference type="NCBIfam" id="TIGR00081">
    <property type="entry name" value="purC"/>
    <property type="match status" value="1"/>
</dbReference>
<keyword evidence="14" id="KW-1185">Reference proteome</keyword>
<comment type="caution">
    <text evidence="13">The sequence shown here is derived from an EMBL/GenBank/DDBJ whole genome shotgun (WGS) entry which is preliminary data.</text>
</comment>
<dbReference type="EC" id="6.3.2.6" evidence="3 11"/>
<dbReference type="SUPFAM" id="SSF56104">
    <property type="entry name" value="SAICAR synthase-like"/>
    <property type="match status" value="1"/>
</dbReference>
<dbReference type="GO" id="GO:0009236">
    <property type="term" value="P:cobalamin biosynthetic process"/>
    <property type="evidence" value="ECO:0007669"/>
    <property type="project" value="InterPro"/>
</dbReference>
<dbReference type="PROSITE" id="PS01058">
    <property type="entry name" value="SAICAR_SYNTHETASE_2"/>
    <property type="match status" value="1"/>
</dbReference>
<sequence length="237" mass="27299">MEKLLYTGKAKQMWSTDNPQILRVVYLNQATALNGKKKDKIEGKAVLNNAISTLIFQYLNQVGIPTHYLEQISPTEELVKKVEIIPLEMVTRNIAAGHFASRYGVKEGRSFDQPVEEMYYKSDKLDDPFMNASQAKALGLVTQEELDVMWNLSRQVNFILKRLFAQAKLTLVDFKLEFGRLADGPIVLADEFSPDNCRLWDMETANHMDKDVYRRDLGDLVSVYQEVYRRLQTVLEK</sequence>
<evidence type="ECO:0000256" key="11">
    <source>
        <dbReference type="HAMAP-Rule" id="MF_00137"/>
    </source>
</evidence>
<dbReference type="Gene3D" id="3.30.470.20">
    <property type="entry name" value="ATP-grasp fold, B domain"/>
    <property type="match status" value="1"/>
</dbReference>
<evidence type="ECO:0000256" key="10">
    <source>
        <dbReference type="ARBA" id="ARBA00048475"/>
    </source>
</evidence>
<comment type="similarity">
    <text evidence="2 11">Belongs to the SAICAR synthetase family.</text>
</comment>
<evidence type="ECO:0000256" key="6">
    <source>
        <dbReference type="ARBA" id="ARBA00022741"/>
    </source>
</evidence>
<keyword evidence="5 11" id="KW-0436">Ligase</keyword>
<protein>
    <recommendedName>
        <fullName evidence="4 11">Phosphoribosylaminoimidazole-succinocarboxamide synthase</fullName>
        <ecNumber evidence="3 11">6.3.2.6</ecNumber>
    </recommendedName>
    <alternativeName>
        <fullName evidence="9 11">SAICAR synthetase</fullName>
    </alternativeName>
</protein>